<gene>
    <name evidence="1" type="ORF">MCC10116_1075</name>
</gene>
<evidence type="ECO:0000313" key="2">
    <source>
        <dbReference type="Proteomes" id="UP000292787"/>
    </source>
</evidence>
<dbReference type="AlphaFoldDB" id="A0A4V2NAI0"/>
<organism evidence="1 2">
    <name type="scientific">Bifidobacterium longum subsp. longum</name>
    <dbReference type="NCBI Taxonomy" id="1679"/>
    <lineage>
        <taxon>Bacteria</taxon>
        <taxon>Bacillati</taxon>
        <taxon>Actinomycetota</taxon>
        <taxon>Actinomycetes</taxon>
        <taxon>Bifidobacteriales</taxon>
        <taxon>Bifidobacteriaceae</taxon>
        <taxon>Bifidobacterium</taxon>
    </lineage>
</organism>
<dbReference type="Proteomes" id="UP000292787">
    <property type="component" value="Unassembled WGS sequence"/>
</dbReference>
<dbReference type="EMBL" id="SHTF01000014">
    <property type="protein sequence ID" value="TCF64162.1"/>
    <property type="molecule type" value="Genomic_DNA"/>
</dbReference>
<reference evidence="1 2" key="1">
    <citation type="journal article" date="2018" name="Sci. Rep.">
        <title>Genomic diversity and distribution of Bifidobacterium longum subsp. longum across the human lifespan.</title>
        <authorList>
            <person name="Odamaki T."/>
            <person name="Bottacini F."/>
            <person name="Kato K."/>
            <person name="Mitsuyama E."/>
            <person name="Yoshida K."/>
            <person name="Horigome A."/>
            <person name="Xiao J.Z."/>
            <person name="van Sinderen D."/>
        </authorList>
    </citation>
    <scope>NUCLEOTIDE SEQUENCE [LARGE SCALE GENOMIC DNA]</scope>
    <source>
        <strain evidence="1 2">MCC10116</strain>
    </source>
</reference>
<accession>A0A4V2NAI0</accession>
<sequence length="182" mass="20652">MGEERIAVVFDCNIYITCAELTGVPFSFRQLMNRKPADLEDRGRQLALLSGYAGGVSLARYSVFWSGHIIDEVRKHLRNDSFWSIGEAQEYIDTIQTQLIDYSGGRTLNRFGEGWGGLPDHEDRMVYETALQLAIDDPTLFVLLVSADRDFIRMARARCNRGNGSERRVMPLDVERFLQIGG</sequence>
<evidence type="ECO:0008006" key="3">
    <source>
        <dbReference type="Google" id="ProtNLM"/>
    </source>
</evidence>
<name>A0A4V2NAI0_BIFLL</name>
<comment type="caution">
    <text evidence="1">The sequence shown here is derived from an EMBL/GenBank/DDBJ whole genome shotgun (WGS) entry which is preliminary data.</text>
</comment>
<protein>
    <recommendedName>
        <fullName evidence="3">PIN domain-containing protein</fullName>
    </recommendedName>
</protein>
<evidence type="ECO:0000313" key="1">
    <source>
        <dbReference type="EMBL" id="TCF64162.1"/>
    </source>
</evidence>
<proteinExistence type="predicted"/>